<dbReference type="EMBL" id="BMAC01007535">
    <property type="protein sequence ID" value="GFQ08606.1"/>
    <property type="molecule type" value="Genomic_DNA"/>
</dbReference>
<evidence type="ECO:0000313" key="2">
    <source>
        <dbReference type="EMBL" id="GFQ08606.1"/>
    </source>
</evidence>
<dbReference type="Pfam" id="PF03321">
    <property type="entry name" value="GH3"/>
    <property type="match status" value="1"/>
</dbReference>
<dbReference type="GO" id="GO:0016881">
    <property type="term" value="F:acid-amino acid ligase activity"/>
    <property type="evidence" value="ECO:0007669"/>
    <property type="project" value="TreeGrafter"/>
</dbReference>
<name>A0A830DPK8_9LAMI</name>
<comment type="caution">
    <text evidence="2">The sequence shown here is derived from an EMBL/GenBank/DDBJ whole genome shotgun (WGS) entry which is preliminary data.</text>
</comment>
<organism evidence="2 3">
    <name type="scientific">Phtheirospermum japonicum</name>
    <dbReference type="NCBI Taxonomy" id="374723"/>
    <lineage>
        <taxon>Eukaryota</taxon>
        <taxon>Viridiplantae</taxon>
        <taxon>Streptophyta</taxon>
        <taxon>Embryophyta</taxon>
        <taxon>Tracheophyta</taxon>
        <taxon>Spermatophyta</taxon>
        <taxon>Magnoliopsida</taxon>
        <taxon>eudicotyledons</taxon>
        <taxon>Gunneridae</taxon>
        <taxon>Pentapetalae</taxon>
        <taxon>asterids</taxon>
        <taxon>lamiids</taxon>
        <taxon>Lamiales</taxon>
        <taxon>Orobanchaceae</taxon>
        <taxon>Orobanchaceae incertae sedis</taxon>
        <taxon>Phtheirospermum</taxon>
    </lineage>
</organism>
<gene>
    <name evidence="2" type="ORF">PHJA_003004600</name>
</gene>
<keyword evidence="3" id="KW-1185">Reference proteome</keyword>
<dbReference type="InterPro" id="IPR004993">
    <property type="entry name" value="GH3"/>
</dbReference>
<dbReference type="GO" id="GO:0005737">
    <property type="term" value="C:cytoplasm"/>
    <property type="evidence" value="ECO:0007669"/>
    <property type="project" value="TreeGrafter"/>
</dbReference>
<evidence type="ECO:0000256" key="1">
    <source>
        <dbReference type="SAM" id="MobiDB-lite"/>
    </source>
</evidence>
<reference evidence="2" key="1">
    <citation type="submission" date="2020-07" db="EMBL/GenBank/DDBJ databases">
        <title>Ethylene signaling mediates host invasion by parasitic plants.</title>
        <authorList>
            <person name="Yoshida S."/>
        </authorList>
    </citation>
    <scope>NUCLEOTIDE SEQUENCE</scope>
    <source>
        <strain evidence="2">Okayama</strain>
    </source>
</reference>
<dbReference type="AlphaFoldDB" id="A0A830DPK8"/>
<sequence length="112" mass="12578">MDRRGDPKCRRGATKCAGPNPGQNADTEYLKGFNVDKETFKSKVPMVTHQDIQPLIRRIADGDSSPLLCAQPISEFYWSSGTSGEPKLIPSTKEVLHRNLFLFHLLDDVMDM</sequence>
<protein>
    <submittedName>
        <fullName evidence="2">Probable indole-3-acetic acid-amido synthetase gh3.1</fullName>
    </submittedName>
</protein>
<evidence type="ECO:0000313" key="3">
    <source>
        <dbReference type="Proteomes" id="UP000653305"/>
    </source>
</evidence>
<feature type="region of interest" description="Disordered" evidence="1">
    <location>
        <begin position="1"/>
        <end position="23"/>
    </location>
</feature>
<dbReference type="OrthoDB" id="679297at2759"/>
<accession>A0A830DPK8</accession>
<dbReference type="PANTHER" id="PTHR31901:SF96">
    <property type="entry name" value="INDOLE-3-ACETIC ACID-AMIDO SYNTHETASE GH3.1-RELATED"/>
    <property type="match status" value="1"/>
</dbReference>
<dbReference type="PANTHER" id="PTHR31901">
    <property type="entry name" value="GH3 DOMAIN-CONTAINING PROTEIN"/>
    <property type="match status" value="1"/>
</dbReference>
<proteinExistence type="predicted"/>
<dbReference type="Proteomes" id="UP000653305">
    <property type="component" value="Unassembled WGS sequence"/>
</dbReference>